<keyword evidence="1" id="KW-0175">Coiled coil</keyword>
<reference evidence="3" key="1">
    <citation type="submission" date="2016-11" db="EMBL/GenBank/DDBJ databases">
        <authorList>
            <person name="Varghese N."/>
            <person name="Submissions S."/>
        </authorList>
    </citation>
    <scope>NUCLEOTIDE SEQUENCE [LARGE SCALE GENOMIC DNA]</scope>
    <source>
        <strain evidence="3">DSM 18095</strain>
    </source>
</reference>
<dbReference type="GeneID" id="90995577"/>
<name>A0A1M4XC68_9FIRM</name>
<dbReference type="RefSeq" id="WP_072976273.1">
    <property type="nucleotide sequence ID" value="NZ_FQTY01000010.1"/>
</dbReference>
<keyword evidence="3" id="KW-1185">Reference proteome</keyword>
<accession>A0A1M4XC68</accession>
<organism evidence="2 3">
    <name type="scientific">Tissierella praeacuta DSM 18095</name>
    <dbReference type="NCBI Taxonomy" id="1123404"/>
    <lineage>
        <taxon>Bacteria</taxon>
        <taxon>Bacillati</taxon>
        <taxon>Bacillota</taxon>
        <taxon>Tissierellia</taxon>
        <taxon>Tissierellales</taxon>
        <taxon>Tissierellaceae</taxon>
        <taxon>Tissierella</taxon>
    </lineage>
</organism>
<sequence>MIFDKIESFRNQKQGIIDDLRVCISYTPNRDNDLLCFMEQYLKADPKNRPRLLEEIKHCINGEEYENPFLAYNYYDEKDIKELDNVLDEFIDKLKNSRKASNDLDKEIENVIADTIFKINELHDKCYGELIDFWRNKRLIEFIVTSAKYAEYENAIDIINEKKLW</sequence>
<evidence type="ECO:0000313" key="3">
    <source>
        <dbReference type="Proteomes" id="UP000184114"/>
    </source>
</evidence>
<dbReference type="EMBL" id="FQTY01000010">
    <property type="protein sequence ID" value="SHE90782.1"/>
    <property type="molecule type" value="Genomic_DNA"/>
</dbReference>
<feature type="coiled-coil region" evidence="1">
    <location>
        <begin position="80"/>
        <end position="107"/>
    </location>
</feature>
<evidence type="ECO:0000313" key="2">
    <source>
        <dbReference type="EMBL" id="SHE90782.1"/>
    </source>
</evidence>
<proteinExistence type="predicted"/>
<protein>
    <submittedName>
        <fullName evidence="2">Uncharacterized protein</fullName>
    </submittedName>
</protein>
<gene>
    <name evidence="2" type="ORF">SAMN02745784_02198</name>
</gene>
<dbReference type="AlphaFoldDB" id="A0A1M4XC68"/>
<evidence type="ECO:0000256" key="1">
    <source>
        <dbReference type="SAM" id="Coils"/>
    </source>
</evidence>
<dbReference type="STRING" id="1123404.SAMN02745784_02198"/>
<dbReference type="Proteomes" id="UP000184114">
    <property type="component" value="Unassembled WGS sequence"/>
</dbReference>